<name>A0A0B7BYV5_9EUPU</name>
<sequence>VNGFFYRFYDVNLTPRSCTQNDGQLNPNQVCTVPFGTPVSEVCTYKVLSNPSLSQGYAITSQSCTATY</sequence>
<evidence type="ECO:0000313" key="1">
    <source>
        <dbReference type="EMBL" id="CEK97536.1"/>
    </source>
</evidence>
<dbReference type="AlphaFoldDB" id="A0A0B7BYV5"/>
<gene>
    <name evidence="1" type="primary">ORF216085</name>
</gene>
<reference evidence="1" key="1">
    <citation type="submission" date="2014-12" db="EMBL/GenBank/DDBJ databases">
        <title>Insight into the proteome of Arion vulgaris.</title>
        <authorList>
            <person name="Aradska J."/>
            <person name="Bulat T."/>
            <person name="Smidak R."/>
            <person name="Sarate P."/>
            <person name="Gangsoo J."/>
            <person name="Sialana F."/>
            <person name="Bilban M."/>
            <person name="Lubec G."/>
        </authorList>
    </citation>
    <scope>NUCLEOTIDE SEQUENCE</scope>
    <source>
        <tissue evidence="1">Skin</tissue>
    </source>
</reference>
<organism evidence="1">
    <name type="scientific">Arion vulgaris</name>
    <dbReference type="NCBI Taxonomy" id="1028688"/>
    <lineage>
        <taxon>Eukaryota</taxon>
        <taxon>Metazoa</taxon>
        <taxon>Spiralia</taxon>
        <taxon>Lophotrochozoa</taxon>
        <taxon>Mollusca</taxon>
        <taxon>Gastropoda</taxon>
        <taxon>Heterobranchia</taxon>
        <taxon>Euthyneura</taxon>
        <taxon>Panpulmonata</taxon>
        <taxon>Eupulmonata</taxon>
        <taxon>Stylommatophora</taxon>
        <taxon>Helicina</taxon>
        <taxon>Arionoidea</taxon>
        <taxon>Arionidae</taxon>
        <taxon>Arion</taxon>
    </lineage>
</organism>
<accession>A0A0B7BYV5</accession>
<proteinExistence type="predicted"/>
<protein>
    <submittedName>
        <fullName evidence="1">Uncharacterized protein</fullName>
    </submittedName>
</protein>
<dbReference type="EMBL" id="HACG01050671">
    <property type="protein sequence ID" value="CEK97536.1"/>
    <property type="molecule type" value="Transcribed_RNA"/>
</dbReference>
<feature type="non-terminal residue" evidence="1">
    <location>
        <position position="1"/>
    </location>
</feature>